<dbReference type="InterPro" id="IPR036388">
    <property type="entry name" value="WH-like_DNA-bd_sf"/>
</dbReference>
<dbReference type="Pfam" id="PF08100">
    <property type="entry name" value="Dimerisation"/>
    <property type="match status" value="1"/>
</dbReference>
<dbReference type="Proteomes" id="UP001472677">
    <property type="component" value="Unassembled WGS sequence"/>
</dbReference>
<dbReference type="SUPFAM" id="SSF46785">
    <property type="entry name" value="Winged helix' DNA-binding domain"/>
    <property type="match status" value="1"/>
</dbReference>
<evidence type="ECO:0000313" key="2">
    <source>
        <dbReference type="EMBL" id="KAK8595876.1"/>
    </source>
</evidence>
<keyword evidence="3" id="KW-1185">Reference proteome</keyword>
<dbReference type="InterPro" id="IPR012967">
    <property type="entry name" value="COMT_dimerisation"/>
</dbReference>
<dbReference type="InterPro" id="IPR036390">
    <property type="entry name" value="WH_DNA-bd_sf"/>
</dbReference>
<sequence length="99" mass="10592">MATSTETQLSGSNEEILSYALQVVNSLVLPMSMHAALQLDVFEIIAKVGSDAKLSSKEIVARLPTKNSKAPSMVNRILRVLASYEIVGCSVANDEKGDP</sequence>
<evidence type="ECO:0000259" key="1">
    <source>
        <dbReference type="Pfam" id="PF08100"/>
    </source>
</evidence>
<gene>
    <name evidence="2" type="ORF">V6N12_064385</name>
</gene>
<reference evidence="2 3" key="1">
    <citation type="journal article" date="2024" name="G3 (Bethesda)">
        <title>Genome assembly of Hibiscus sabdariffa L. provides insights into metabolisms of medicinal natural products.</title>
        <authorList>
            <person name="Kim T."/>
        </authorList>
    </citation>
    <scope>NUCLEOTIDE SEQUENCE [LARGE SCALE GENOMIC DNA]</scope>
    <source>
        <strain evidence="2">TK-2024</strain>
        <tissue evidence="2">Old leaves</tissue>
    </source>
</reference>
<evidence type="ECO:0000313" key="3">
    <source>
        <dbReference type="Proteomes" id="UP001472677"/>
    </source>
</evidence>
<dbReference type="Gene3D" id="1.10.10.10">
    <property type="entry name" value="Winged helix-like DNA-binding domain superfamily/Winged helix DNA-binding domain"/>
    <property type="match status" value="1"/>
</dbReference>
<protein>
    <recommendedName>
        <fullName evidence="1">O-methyltransferase dimerisation domain-containing protein</fullName>
    </recommendedName>
</protein>
<proteinExistence type="predicted"/>
<dbReference type="EMBL" id="JBBPBM010000002">
    <property type="protein sequence ID" value="KAK8595876.1"/>
    <property type="molecule type" value="Genomic_DNA"/>
</dbReference>
<dbReference type="PROSITE" id="PS51683">
    <property type="entry name" value="SAM_OMT_II"/>
    <property type="match status" value="1"/>
</dbReference>
<accession>A0ABR2G5N8</accession>
<dbReference type="InterPro" id="IPR016461">
    <property type="entry name" value="COMT-like"/>
</dbReference>
<feature type="domain" description="O-methyltransferase dimerisation" evidence="1">
    <location>
        <begin position="22"/>
        <end position="94"/>
    </location>
</feature>
<dbReference type="PANTHER" id="PTHR11746">
    <property type="entry name" value="O-METHYLTRANSFERASE"/>
    <property type="match status" value="1"/>
</dbReference>
<organism evidence="2 3">
    <name type="scientific">Hibiscus sabdariffa</name>
    <name type="common">roselle</name>
    <dbReference type="NCBI Taxonomy" id="183260"/>
    <lineage>
        <taxon>Eukaryota</taxon>
        <taxon>Viridiplantae</taxon>
        <taxon>Streptophyta</taxon>
        <taxon>Embryophyta</taxon>
        <taxon>Tracheophyta</taxon>
        <taxon>Spermatophyta</taxon>
        <taxon>Magnoliopsida</taxon>
        <taxon>eudicotyledons</taxon>
        <taxon>Gunneridae</taxon>
        <taxon>Pentapetalae</taxon>
        <taxon>rosids</taxon>
        <taxon>malvids</taxon>
        <taxon>Malvales</taxon>
        <taxon>Malvaceae</taxon>
        <taxon>Malvoideae</taxon>
        <taxon>Hibiscus</taxon>
    </lineage>
</organism>
<comment type="caution">
    <text evidence="2">The sequence shown here is derived from an EMBL/GenBank/DDBJ whole genome shotgun (WGS) entry which is preliminary data.</text>
</comment>
<name>A0ABR2G5N8_9ROSI</name>